<feature type="signal peptide" evidence="2">
    <location>
        <begin position="1"/>
        <end position="21"/>
    </location>
</feature>
<protein>
    <recommendedName>
        <fullName evidence="5">Transmembrane protein</fullName>
    </recommendedName>
</protein>
<evidence type="ECO:0008006" key="5">
    <source>
        <dbReference type="Google" id="ProtNLM"/>
    </source>
</evidence>
<feature type="transmembrane region" description="Helical" evidence="1">
    <location>
        <begin position="86"/>
        <end position="110"/>
    </location>
</feature>
<evidence type="ECO:0000313" key="3">
    <source>
        <dbReference type="EMBL" id="CDI76248.1"/>
    </source>
</evidence>
<evidence type="ECO:0000313" key="4">
    <source>
        <dbReference type="Proteomes" id="UP000018050"/>
    </source>
</evidence>
<reference evidence="3" key="1">
    <citation type="submission" date="2013-10" db="EMBL/GenBank/DDBJ databases">
        <title>Genomic analysis of the causative agents of coccidiosis in chickens.</title>
        <authorList>
            <person name="Reid A.J."/>
            <person name="Blake D."/>
            <person name="Billington K."/>
            <person name="Browne H."/>
            <person name="Dunn M."/>
            <person name="Hung S."/>
            <person name="Kawahara F."/>
            <person name="Miranda-Saavedra D."/>
            <person name="Mourier T."/>
            <person name="Nagra H."/>
            <person name="Otto T.D."/>
            <person name="Rawlings N."/>
            <person name="Sanchez A."/>
            <person name="Sanders M."/>
            <person name="Subramaniam C."/>
            <person name="Tay Y."/>
            <person name="Dear P."/>
            <person name="Doerig C."/>
            <person name="Gruber A."/>
            <person name="Parkinson J."/>
            <person name="Shirley M."/>
            <person name="Wan K.L."/>
            <person name="Berriman M."/>
            <person name="Tomley F."/>
            <person name="Pain A."/>
        </authorList>
    </citation>
    <scope>NUCLEOTIDE SEQUENCE [LARGE SCALE GENOMIC DNA]</scope>
    <source>
        <strain evidence="3">Houghton</strain>
    </source>
</reference>
<evidence type="ECO:0000256" key="2">
    <source>
        <dbReference type="SAM" id="SignalP"/>
    </source>
</evidence>
<dbReference type="Proteomes" id="UP000018050">
    <property type="component" value="Unassembled WGS sequence"/>
</dbReference>
<name>U6GA79_EIMAC</name>
<sequence>MMAAKPLAGALLLSAWLLAHAIFIVNANNLLQNSRGQIVDIQQFIPIRLPSVLQLSWFHNLVKHAFVADKLAFPYGTCGVNDCLLYLSWIVSALTLAEWIACTMLFLSAVWAKLIRPVISTIFYVVLGAGLYGCARCCAFTLAPYLPEEVAVSVVRVLVAVDGALLSIWGSLGAFSSWLLWALDGVLSSLVWPSLEDLKSAVAHPNHRSLLNDILVKVKDMAHHLPEAPPHPEF</sequence>
<dbReference type="AlphaFoldDB" id="U6GA79"/>
<keyword evidence="2" id="KW-0732">Signal</keyword>
<accession>U6GA79</accession>
<dbReference type="OrthoDB" id="345699at2759"/>
<gene>
    <name evidence="3" type="ORF">EAH_00016950</name>
</gene>
<keyword evidence="1" id="KW-0472">Membrane</keyword>
<dbReference type="GeneID" id="25269765"/>
<dbReference type="EMBL" id="HG670343">
    <property type="protein sequence ID" value="CDI76248.1"/>
    <property type="molecule type" value="Genomic_DNA"/>
</dbReference>
<feature type="transmembrane region" description="Helical" evidence="1">
    <location>
        <begin position="122"/>
        <end position="143"/>
    </location>
</feature>
<dbReference type="VEuPathDB" id="ToxoDB:EAH_00016950"/>
<feature type="transmembrane region" description="Helical" evidence="1">
    <location>
        <begin position="163"/>
        <end position="183"/>
    </location>
</feature>
<evidence type="ECO:0000256" key="1">
    <source>
        <dbReference type="SAM" id="Phobius"/>
    </source>
</evidence>
<dbReference type="RefSeq" id="XP_013253183.1">
    <property type="nucleotide sequence ID" value="XM_013397729.1"/>
</dbReference>
<dbReference type="OMA" id="WVMIHAV"/>
<reference evidence="3" key="2">
    <citation type="submission" date="2013-10" db="EMBL/GenBank/DDBJ databases">
        <authorList>
            <person name="Aslett M."/>
        </authorList>
    </citation>
    <scope>NUCLEOTIDE SEQUENCE [LARGE SCALE GENOMIC DNA]</scope>
    <source>
        <strain evidence="3">Houghton</strain>
    </source>
</reference>
<keyword evidence="4" id="KW-1185">Reference proteome</keyword>
<organism evidence="3 4">
    <name type="scientific">Eimeria acervulina</name>
    <name type="common">Coccidian parasite</name>
    <dbReference type="NCBI Taxonomy" id="5801"/>
    <lineage>
        <taxon>Eukaryota</taxon>
        <taxon>Sar</taxon>
        <taxon>Alveolata</taxon>
        <taxon>Apicomplexa</taxon>
        <taxon>Conoidasida</taxon>
        <taxon>Coccidia</taxon>
        <taxon>Eucoccidiorida</taxon>
        <taxon>Eimeriorina</taxon>
        <taxon>Eimeriidae</taxon>
        <taxon>Eimeria</taxon>
    </lineage>
</organism>
<feature type="chain" id="PRO_5004670395" description="Transmembrane protein" evidence="2">
    <location>
        <begin position="22"/>
        <end position="234"/>
    </location>
</feature>
<proteinExistence type="predicted"/>
<keyword evidence="1" id="KW-0812">Transmembrane</keyword>
<keyword evidence="1" id="KW-1133">Transmembrane helix</keyword>